<reference evidence="3 4" key="2">
    <citation type="submission" date="2018-06" db="EMBL/GenBank/DDBJ databases">
        <authorList>
            <person name="Zhirakovskaya E."/>
        </authorList>
    </citation>
    <scope>NUCLEOTIDE SEQUENCE [LARGE SCALE GENOMIC DNA]</scope>
    <source>
        <strain evidence="3 4">FBKL4.011</strain>
    </source>
</reference>
<sequence length="290" mass="32785">MILPYWILLSVVLIVTMYITMMISSYKKQISNMSAMMIAMTVSMISSLYLGTILGVIGQNRMLEPTIMAIVYGMIIGYLLGKPFTILAILDGVMAGVMGGMMGAMLGVMVLNQSPFWVLLLLGIIFLFIMLLLYHWVKQKAAEQHSISEKYTWIFFLSLLLYMISFLVFSAESRTQLINWCRIPNSITNQVKEPEVKVEAKNGHQDIRIQVQATGYIPNQIKVKAGIPIHIHFINPDPQNCASHIIMEDFGIKQFLKKGETVIKLPAQSKGTYSFHCEMNMFFGKIIVEP</sequence>
<keyword evidence="4" id="KW-1185">Reference proteome</keyword>
<dbReference type="Gene3D" id="2.60.40.420">
    <property type="entry name" value="Cupredoxins - blue copper proteins"/>
    <property type="match status" value="1"/>
</dbReference>
<dbReference type="OrthoDB" id="9800141at2"/>
<organism evidence="3 4">
    <name type="scientific">Thermoflavimicrobium daqui</name>
    <dbReference type="NCBI Taxonomy" id="2137476"/>
    <lineage>
        <taxon>Bacteria</taxon>
        <taxon>Bacillati</taxon>
        <taxon>Bacillota</taxon>
        <taxon>Bacilli</taxon>
        <taxon>Bacillales</taxon>
        <taxon>Thermoactinomycetaceae</taxon>
        <taxon>Thermoflavimicrobium</taxon>
    </lineage>
</organism>
<keyword evidence="1" id="KW-0812">Transmembrane</keyword>
<name>A0A364K7K3_9BACL</name>
<dbReference type="EMBL" id="QJKK01000002">
    <property type="protein sequence ID" value="RAL26267.1"/>
    <property type="molecule type" value="Genomic_DNA"/>
</dbReference>
<dbReference type="Proteomes" id="UP000251213">
    <property type="component" value="Unassembled WGS sequence"/>
</dbReference>
<feature type="transmembrane region" description="Helical" evidence="1">
    <location>
        <begin position="63"/>
        <end position="81"/>
    </location>
</feature>
<feature type="domain" description="EfeO-type cupredoxin-like" evidence="2">
    <location>
        <begin position="200"/>
        <end position="288"/>
    </location>
</feature>
<evidence type="ECO:0000313" key="3">
    <source>
        <dbReference type="EMBL" id="RAL26267.1"/>
    </source>
</evidence>
<comment type="caution">
    <text evidence="3">The sequence shown here is derived from an EMBL/GenBank/DDBJ whole genome shotgun (WGS) entry which is preliminary data.</text>
</comment>
<accession>A0A364K7K3</accession>
<feature type="transmembrane region" description="Helical" evidence="1">
    <location>
        <begin position="6"/>
        <end position="23"/>
    </location>
</feature>
<proteinExistence type="predicted"/>
<dbReference type="SUPFAM" id="SSF49503">
    <property type="entry name" value="Cupredoxins"/>
    <property type="match status" value="1"/>
</dbReference>
<feature type="transmembrane region" description="Helical" evidence="1">
    <location>
        <begin position="88"/>
        <end position="110"/>
    </location>
</feature>
<keyword evidence="1" id="KW-1133">Transmembrane helix</keyword>
<keyword evidence="1" id="KW-0472">Membrane</keyword>
<feature type="transmembrane region" description="Helical" evidence="1">
    <location>
        <begin position="35"/>
        <end position="57"/>
    </location>
</feature>
<feature type="transmembrane region" description="Helical" evidence="1">
    <location>
        <begin position="116"/>
        <end position="137"/>
    </location>
</feature>
<gene>
    <name evidence="3" type="ORF">DL897_04540</name>
</gene>
<protein>
    <recommendedName>
        <fullName evidence="2">EfeO-type cupredoxin-like domain-containing protein</fullName>
    </recommendedName>
</protein>
<dbReference type="AlphaFoldDB" id="A0A364K7K3"/>
<feature type="transmembrane region" description="Helical" evidence="1">
    <location>
        <begin position="151"/>
        <end position="171"/>
    </location>
</feature>
<dbReference type="InterPro" id="IPR008972">
    <property type="entry name" value="Cupredoxin"/>
</dbReference>
<dbReference type="InterPro" id="IPR028096">
    <property type="entry name" value="EfeO_Cupredoxin"/>
</dbReference>
<evidence type="ECO:0000256" key="1">
    <source>
        <dbReference type="SAM" id="Phobius"/>
    </source>
</evidence>
<reference evidence="3 4" key="1">
    <citation type="submission" date="2018-06" db="EMBL/GenBank/DDBJ databases">
        <title>Thermoflavimicrobium daqus sp. nov., a thermophilic microbe isolated from Moutai-flavour Daqu.</title>
        <authorList>
            <person name="Wang X."/>
            <person name="Zhou H."/>
        </authorList>
    </citation>
    <scope>NUCLEOTIDE SEQUENCE [LARGE SCALE GENOMIC DNA]</scope>
    <source>
        <strain evidence="3 4">FBKL4.011</strain>
    </source>
</reference>
<evidence type="ECO:0000259" key="2">
    <source>
        <dbReference type="Pfam" id="PF13473"/>
    </source>
</evidence>
<evidence type="ECO:0000313" key="4">
    <source>
        <dbReference type="Proteomes" id="UP000251213"/>
    </source>
</evidence>
<dbReference type="Pfam" id="PF13473">
    <property type="entry name" value="Cupredoxin_1"/>
    <property type="match status" value="1"/>
</dbReference>